<protein>
    <submittedName>
        <fullName evidence="1">Uncharacterized protein</fullName>
    </submittedName>
</protein>
<dbReference type="EMBL" id="BARS01029486">
    <property type="protein sequence ID" value="GAG05069.1"/>
    <property type="molecule type" value="Genomic_DNA"/>
</dbReference>
<comment type="caution">
    <text evidence="1">The sequence shown here is derived from an EMBL/GenBank/DDBJ whole genome shotgun (WGS) entry which is preliminary data.</text>
</comment>
<accession>X0UH68</accession>
<reference evidence="1" key="1">
    <citation type="journal article" date="2014" name="Front. Microbiol.">
        <title>High frequency of phylogenetically diverse reductive dehalogenase-homologous genes in deep subseafloor sedimentary metagenomes.</title>
        <authorList>
            <person name="Kawai M."/>
            <person name="Futagami T."/>
            <person name="Toyoda A."/>
            <person name="Takaki Y."/>
            <person name="Nishi S."/>
            <person name="Hori S."/>
            <person name="Arai W."/>
            <person name="Tsubouchi T."/>
            <person name="Morono Y."/>
            <person name="Uchiyama I."/>
            <person name="Ito T."/>
            <person name="Fujiyama A."/>
            <person name="Inagaki F."/>
            <person name="Takami H."/>
        </authorList>
    </citation>
    <scope>NUCLEOTIDE SEQUENCE</scope>
    <source>
        <strain evidence="1">Expedition CK06-06</strain>
    </source>
</reference>
<proteinExistence type="predicted"/>
<organism evidence="1">
    <name type="scientific">marine sediment metagenome</name>
    <dbReference type="NCBI Taxonomy" id="412755"/>
    <lineage>
        <taxon>unclassified sequences</taxon>
        <taxon>metagenomes</taxon>
        <taxon>ecological metagenomes</taxon>
    </lineage>
</organism>
<evidence type="ECO:0000313" key="1">
    <source>
        <dbReference type="EMBL" id="GAG05069.1"/>
    </source>
</evidence>
<dbReference type="AlphaFoldDB" id="X0UH68"/>
<sequence length="188" mass="21479">LLNNLISPNEKRPYWLTLAINALTLEQQWGVFGRVGPQEQWVTGKATLHDASVVDILRQGSHFNPVRPPGGFSSLPNHRWHKIFWELPKTRQSPLREDVAAGLVADWNRRHPNSKAVQTLEIYFTRVIHKNKGTAHEFPQLNQEGIAQDFAPDTVLRQWLLASWPPRANGSGSLDRFLEETDGHRNNE</sequence>
<gene>
    <name evidence="1" type="ORF">S01H1_46080</name>
</gene>
<feature type="non-terminal residue" evidence="1">
    <location>
        <position position="1"/>
    </location>
</feature>
<name>X0UH68_9ZZZZ</name>